<keyword evidence="2" id="KW-1185">Reference proteome</keyword>
<gene>
    <name evidence="1" type="ORF">GJA_992</name>
</gene>
<dbReference type="EMBL" id="HG322949">
    <property type="protein sequence ID" value="CDG81647.1"/>
    <property type="molecule type" value="Genomic_DNA"/>
</dbReference>
<dbReference type="Proteomes" id="UP000027604">
    <property type="component" value="Chromosome I"/>
</dbReference>
<reference evidence="1 2" key="1">
    <citation type="journal article" date="2015" name="Genome Announc.">
        <title>Genome Sequence of Mushroom Soft-Rot Pathogen Janthinobacterium agaricidamnosum.</title>
        <authorList>
            <person name="Graupner K."/>
            <person name="Lackner G."/>
            <person name="Hertweck C."/>
        </authorList>
    </citation>
    <scope>NUCLEOTIDE SEQUENCE [LARGE SCALE GENOMIC DNA]</scope>
    <source>
        <strain evidence="2">NBRC 102515 / DSM 9628</strain>
    </source>
</reference>
<organism evidence="1 2">
    <name type="scientific">Janthinobacterium agaricidamnosum NBRC 102515 = DSM 9628</name>
    <dbReference type="NCBI Taxonomy" id="1349767"/>
    <lineage>
        <taxon>Bacteria</taxon>
        <taxon>Pseudomonadati</taxon>
        <taxon>Pseudomonadota</taxon>
        <taxon>Betaproteobacteria</taxon>
        <taxon>Burkholderiales</taxon>
        <taxon>Oxalobacteraceae</taxon>
        <taxon>Janthinobacterium</taxon>
    </lineage>
</organism>
<protein>
    <submittedName>
        <fullName evidence="1">Uncharacterized protein</fullName>
    </submittedName>
</protein>
<dbReference type="HOGENOM" id="CLU_3234687_0_0_4"/>
<proteinExistence type="predicted"/>
<sequence>MALAEVASEIGKSPRAVERARTKLVKEGKPLHHGSRKGAYWAI</sequence>
<evidence type="ECO:0000313" key="2">
    <source>
        <dbReference type="Proteomes" id="UP000027604"/>
    </source>
</evidence>
<dbReference type="KEGG" id="jag:GJA_992"/>
<evidence type="ECO:0000313" key="1">
    <source>
        <dbReference type="EMBL" id="CDG81647.1"/>
    </source>
</evidence>
<dbReference type="PATRIC" id="fig|1349767.4.peg.2726"/>
<name>W0V2Z8_9BURK</name>
<dbReference type="AlphaFoldDB" id="W0V2Z8"/>
<accession>W0V2Z8</accession>